<comment type="caution">
    <text evidence="1">The sequence shown here is derived from an EMBL/GenBank/DDBJ whole genome shotgun (WGS) entry which is preliminary data.</text>
</comment>
<name>A0A3D8IDG7_9HELI</name>
<proteinExistence type="predicted"/>
<dbReference type="InterPro" id="IPR002347">
    <property type="entry name" value="SDR_fam"/>
</dbReference>
<dbReference type="AlphaFoldDB" id="A0A3D8IDG7"/>
<dbReference type="RefSeq" id="WP_115551847.1">
    <property type="nucleotide sequence ID" value="NZ_CAONBV010000146.1"/>
</dbReference>
<gene>
    <name evidence="1" type="ORF">CQA43_06700</name>
</gene>
<dbReference type="CDD" id="cd05233">
    <property type="entry name" value="SDR_c"/>
    <property type="match status" value="1"/>
</dbReference>
<dbReference type="InterPro" id="IPR036291">
    <property type="entry name" value="NAD(P)-bd_dom_sf"/>
</dbReference>
<dbReference type="PANTHER" id="PTHR43431:SF1">
    <property type="entry name" value="OS08G0476300 PROTEIN"/>
    <property type="match status" value="1"/>
</dbReference>
<evidence type="ECO:0000313" key="2">
    <source>
        <dbReference type="Proteomes" id="UP000256650"/>
    </source>
</evidence>
<sequence>MKKNIVVVGAGKGLGNAVAKRFGKSGFRVILIARNVGNLNAYKEEFEKEGIETFIYSADCEKPQTLESAFKEIQDAFGVVDVLVYNARVRKDGFATAFSNDDFIKHYQTDVASALCCVKLVIQKQAQQRSGAILLSGGIFGDNPSKEHAGISIGKAALKALGKTLHDELKEKGIFVGLITIAGHIQPNTQHAPELIAEKYWEAYQKQDKYEVVY</sequence>
<dbReference type="PANTHER" id="PTHR43431">
    <property type="entry name" value="OXIDOREDUCTASE, SHORT CHAIN DEHYDROGENASE/REDUCTASE FAMILY (AFU_ORTHOLOGUE AFUA_5G14000)"/>
    <property type="match status" value="1"/>
</dbReference>
<keyword evidence="2" id="KW-1185">Reference proteome</keyword>
<accession>A0A3D8IDG7</accession>
<dbReference type="GeneID" id="82535977"/>
<dbReference type="PRINTS" id="PR00081">
    <property type="entry name" value="GDHRDH"/>
</dbReference>
<organism evidence="1 2">
    <name type="scientific">Helicobacter ganmani</name>
    <dbReference type="NCBI Taxonomy" id="60246"/>
    <lineage>
        <taxon>Bacteria</taxon>
        <taxon>Pseudomonadati</taxon>
        <taxon>Campylobacterota</taxon>
        <taxon>Epsilonproteobacteria</taxon>
        <taxon>Campylobacterales</taxon>
        <taxon>Helicobacteraceae</taxon>
        <taxon>Helicobacter</taxon>
    </lineage>
</organism>
<dbReference type="SUPFAM" id="SSF51735">
    <property type="entry name" value="NAD(P)-binding Rossmann-fold domains"/>
    <property type="match status" value="1"/>
</dbReference>
<dbReference type="OrthoDB" id="5513072at2"/>
<dbReference type="Gene3D" id="3.40.50.720">
    <property type="entry name" value="NAD(P)-binding Rossmann-like Domain"/>
    <property type="match status" value="1"/>
</dbReference>
<reference evidence="1 2" key="1">
    <citation type="submission" date="2018-04" db="EMBL/GenBank/DDBJ databases">
        <title>Novel Campyloabacter and Helicobacter Species and Strains.</title>
        <authorList>
            <person name="Mannion A.J."/>
            <person name="Shen Z."/>
            <person name="Fox J.G."/>
        </authorList>
    </citation>
    <scope>NUCLEOTIDE SEQUENCE [LARGE SCALE GENOMIC DNA]</scope>
    <source>
        <strain evidence="1 2">MIT 99-5101</strain>
    </source>
</reference>
<dbReference type="Pfam" id="PF00106">
    <property type="entry name" value="adh_short"/>
    <property type="match status" value="1"/>
</dbReference>
<dbReference type="Proteomes" id="UP000256650">
    <property type="component" value="Unassembled WGS sequence"/>
</dbReference>
<evidence type="ECO:0000313" key="1">
    <source>
        <dbReference type="EMBL" id="RDU62581.1"/>
    </source>
</evidence>
<dbReference type="EMBL" id="NXLS01000006">
    <property type="protein sequence ID" value="RDU62581.1"/>
    <property type="molecule type" value="Genomic_DNA"/>
</dbReference>
<protein>
    <submittedName>
        <fullName evidence="1">Short-chain dehydrogenase</fullName>
    </submittedName>
</protein>